<dbReference type="FunFam" id="3.30.70.270:FF:000001">
    <property type="entry name" value="Diguanylate cyclase domain protein"/>
    <property type="match status" value="1"/>
</dbReference>
<dbReference type="AlphaFoldDB" id="A0A9X3CSN1"/>
<keyword evidence="4" id="KW-0812">Transmembrane</keyword>
<keyword evidence="4" id="KW-0472">Membrane</keyword>
<feature type="domain" description="GGDEF" evidence="5">
    <location>
        <begin position="301"/>
        <end position="430"/>
    </location>
</feature>
<name>A0A9X3CSN1_9VIBR</name>
<dbReference type="InterPro" id="IPR029787">
    <property type="entry name" value="Nucleotide_cyclase"/>
</dbReference>
<dbReference type="EMBL" id="JAKRRY010000057">
    <property type="protein sequence ID" value="MCW8349031.1"/>
    <property type="molecule type" value="Genomic_DNA"/>
</dbReference>
<sequence>MHWWRRIRRENGYAILAILSLILIIWYHWGMDVSHHIKLNVPGILMQNDVANGGNSQGQFVQHDEVLSFSCNTRRSNTFPFCSVVIPVSPRAHEELNLSRYHSVKIKLSYSEASDLKDSVLVYLLNAEHDATSATTILRANLQSIIPVNQPAYLYSLPISNFYVPSWWSFLHSQISDHSARFNNVTNIQVATGDSHSIKNTTITIHSIEFVGKWVTLLEVQSLLVTAWVLAVTVDVLSRLMALKRSVQASQSRASLLDMSLTRANRERDEYRKLASLDKLTGLHNRQGIQERYFQKLSEDTSLFLIILDVDNFKHINDTYGHNEGDTVLINLATTLSSHLLEDTAVGRWGGEEFMVIFRAKSQAIATRIAERIRKNVSDNQLSLYLQVTCSVGVTNVDKSTTLLDNLDRADRALYQSKQGGKNRVSTKFSDY</sequence>
<comment type="catalytic activity">
    <reaction evidence="3">
        <text>2 GTP = 3',3'-c-di-GMP + 2 diphosphate</text>
        <dbReference type="Rhea" id="RHEA:24898"/>
        <dbReference type="ChEBI" id="CHEBI:33019"/>
        <dbReference type="ChEBI" id="CHEBI:37565"/>
        <dbReference type="ChEBI" id="CHEBI:58805"/>
        <dbReference type="EC" id="2.7.7.65"/>
    </reaction>
</comment>
<dbReference type="PROSITE" id="PS50887">
    <property type="entry name" value="GGDEF"/>
    <property type="match status" value="1"/>
</dbReference>
<dbReference type="SUPFAM" id="SSF55073">
    <property type="entry name" value="Nucleotide cyclase"/>
    <property type="match status" value="1"/>
</dbReference>
<dbReference type="PANTHER" id="PTHR45138">
    <property type="entry name" value="REGULATORY COMPONENTS OF SENSORY TRANSDUCTION SYSTEM"/>
    <property type="match status" value="1"/>
</dbReference>
<evidence type="ECO:0000259" key="5">
    <source>
        <dbReference type="PROSITE" id="PS50887"/>
    </source>
</evidence>
<feature type="transmembrane region" description="Helical" evidence="4">
    <location>
        <begin position="12"/>
        <end position="29"/>
    </location>
</feature>
<dbReference type="SMART" id="SM00267">
    <property type="entry name" value="GGDEF"/>
    <property type="match status" value="1"/>
</dbReference>
<comment type="cofactor">
    <cofactor evidence="1">
        <name>Mg(2+)</name>
        <dbReference type="ChEBI" id="CHEBI:18420"/>
    </cofactor>
</comment>
<proteinExistence type="predicted"/>
<evidence type="ECO:0000313" key="6">
    <source>
        <dbReference type="EMBL" id="MCW8349031.1"/>
    </source>
</evidence>
<dbReference type="GO" id="GO:0052621">
    <property type="term" value="F:diguanylate cyclase activity"/>
    <property type="evidence" value="ECO:0007669"/>
    <property type="project" value="UniProtKB-EC"/>
</dbReference>
<evidence type="ECO:0000256" key="4">
    <source>
        <dbReference type="SAM" id="Phobius"/>
    </source>
</evidence>
<dbReference type="InterPro" id="IPR000160">
    <property type="entry name" value="GGDEF_dom"/>
</dbReference>
<dbReference type="NCBIfam" id="TIGR00254">
    <property type="entry name" value="GGDEF"/>
    <property type="match status" value="1"/>
</dbReference>
<reference evidence="6" key="1">
    <citation type="submission" date="2022-02" db="EMBL/GenBank/DDBJ databases">
        <title>Vibrio sp. nov, a new bacterium isolated from seawater.</title>
        <authorList>
            <person name="Yuan Y."/>
        </authorList>
    </citation>
    <scope>NUCLEOTIDE SEQUENCE</scope>
    <source>
        <strain evidence="6">ZSDZ65</strain>
    </source>
</reference>
<dbReference type="Pfam" id="PF00990">
    <property type="entry name" value="GGDEF"/>
    <property type="match status" value="1"/>
</dbReference>
<accession>A0A9X3CSN1</accession>
<dbReference type="InterPro" id="IPR050469">
    <property type="entry name" value="Diguanylate_Cyclase"/>
</dbReference>
<dbReference type="CDD" id="cd01949">
    <property type="entry name" value="GGDEF"/>
    <property type="match status" value="1"/>
</dbReference>
<dbReference type="EC" id="2.7.7.65" evidence="2"/>
<dbReference type="Proteomes" id="UP001155587">
    <property type="component" value="Unassembled WGS sequence"/>
</dbReference>
<keyword evidence="7" id="KW-1185">Reference proteome</keyword>
<keyword evidence="4" id="KW-1133">Transmembrane helix</keyword>
<protein>
    <recommendedName>
        <fullName evidence="2">diguanylate cyclase</fullName>
        <ecNumber evidence="2">2.7.7.65</ecNumber>
    </recommendedName>
</protein>
<dbReference type="GO" id="GO:1902201">
    <property type="term" value="P:negative regulation of bacterial-type flagellum-dependent cell motility"/>
    <property type="evidence" value="ECO:0007669"/>
    <property type="project" value="TreeGrafter"/>
</dbReference>
<dbReference type="GO" id="GO:0005886">
    <property type="term" value="C:plasma membrane"/>
    <property type="evidence" value="ECO:0007669"/>
    <property type="project" value="TreeGrafter"/>
</dbReference>
<dbReference type="InterPro" id="IPR043128">
    <property type="entry name" value="Rev_trsase/Diguanyl_cyclase"/>
</dbReference>
<gene>
    <name evidence="6" type="ORF">MD535_23860</name>
</gene>
<organism evidence="6 7">
    <name type="scientific">Vibrio qingdaonensis</name>
    <dbReference type="NCBI Taxonomy" id="2829491"/>
    <lineage>
        <taxon>Bacteria</taxon>
        <taxon>Pseudomonadati</taxon>
        <taxon>Pseudomonadota</taxon>
        <taxon>Gammaproteobacteria</taxon>
        <taxon>Vibrionales</taxon>
        <taxon>Vibrionaceae</taxon>
        <taxon>Vibrio</taxon>
    </lineage>
</organism>
<evidence type="ECO:0000313" key="7">
    <source>
        <dbReference type="Proteomes" id="UP001155587"/>
    </source>
</evidence>
<dbReference type="PANTHER" id="PTHR45138:SF9">
    <property type="entry name" value="DIGUANYLATE CYCLASE DGCM-RELATED"/>
    <property type="match status" value="1"/>
</dbReference>
<evidence type="ECO:0000256" key="3">
    <source>
        <dbReference type="ARBA" id="ARBA00034247"/>
    </source>
</evidence>
<comment type="caution">
    <text evidence="6">The sequence shown here is derived from an EMBL/GenBank/DDBJ whole genome shotgun (WGS) entry which is preliminary data.</text>
</comment>
<dbReference type="GO" id="GO:0043709">
    <property type="term" value="P:cell adhesion involved in single-species biofilm formation"/>
    <property type="evidence" value="ECO:0007669"/>
    <property type="project" value="TreeGrafter"/>
</dbReference>
<dbReference type="RefSeq" id="WP_265677680.1">
    <property type="nucleotide sequence ID" value="NZ_JAKRRY010000057.1"/>
</dbReference>
<evidence type="ECO:0000256" key="1">
    <source>
        <dbReference type="ARBA" id="ARBA00001946"/>
    </source>
</evidence>
<dbReference type="Gene3D" id="3.30.70.270">
    <property type="match status" value="1"/>
</dbReference>
<evidence type="ECO:0000256" key="2">
    <source>
        <dbReference type="ARBA" id="ARBA00012528"/>
    </source>
</evidence>